<dbReference type="InterPro" id="IPR003362">
    <property type="entry name" value="Bact_transf"/>
</dbReference>
<evidence type="ECO:0000313" key="5">
    <source>
        <dbReference type="Proteomes" id="UP000547973"/>
    </source>
</evidence>
<keyword evidence="5" id="KW-1185">Reference proteome</keyword>
<comment type="caution">
    <text evidence="4">The sequence shown here is derived from an EMBL/GenBank/DDBJ whole genome shotgun (WGS) entry which is preliminary data.</text>
</comment>
<protein>
    <submittedName>
        <fullName evidence="4">Lipopolysaccharide/colanic/teichoic acid biosynthesis glycosyltransferase</fullName>
    </submittedName>
</protein>
<gene>
    <name evidence="4" type="ORF">BKA03_000511</name>
</gene>
<dbReference type="AlphaFoldDB" id="A0A7Y9Z7R3"/>
<evidence type="ECO:0000256" key="2">
    <source>
        <dbReference type="SAM" id="Phobius"/>
    </source>
</evidence>
<keyword evidence="4" id="KW-0808">Transferase</keyword>
<feature type="domain" description="Bacterial sugar transferase" evidence="3">
    <location>
        <begin position="34"/>
        <end position="146"/>
    </location>
</feature>
<feature type="transmembrane region" description="Helical" evidence="2">
    <location>
        <begin position="16"/>
        <end position="36"/>
    </location>
</feature>
<comment type="similarity">
    <text evidence="1">Belongs to the bacterial sugar transferase family.</text>
</comment>
<evidence type="ECO:0000259" key="3">
    <source>
        <dbReference type="Pfam" id="PF02397"/>
    </source>
</evidence>
<organism evidence="4 5">
    <name type="scientific">Demequina lutea</name>
    <dbReference type="NCBI Taxonomy" id="431489"/>
    <lineage>
        <taxon>Bacteria</taxon>
        <taxon>Bacillati</taxon>
        <taxon>Actinomycetota</taxon>
        <taxon>Actinomycetes</taxon>
        <taxon>Micrococcales</taxon>
        <taxon>Demequinaceae</taxon>
        <taxon>Demequina</taxon>
    </lineage>
</organism>
<reference evidence="4 5" key="1">
    <citation type="submission" date="2020-07" db="EMBL/GenBank/DDBJ databases">
        <title>Sequencing the genomes of 1000 actinobacteria strains.</title>
        <authorList>
            <person name="Klenk H.-P."/>
        </authorList>
    </citation>
    <scope>NUCLEOTIDE SEQUENCE [LARGE SCALE GENOMIC DNA]</scope>
    <source>
        <strain evidence="4 5">DSM 19970</strain>
    </source>
</reference>
<evidence type="ECO:0000256" key="1">
    <source>
        <dbReference type="ARBA" id="ARBA00006464"/>
    </source>
</evidence>
<dbReference type="Pfam" id="PF02397">
    <property type="entry name" value="Bac_transf"/>
    <property type="match status" value="1"/>
</dbReference>
<dbReference type="Proteomes" id="UP000547973">
    <property type="component" value="Unassembled WGS sequence"/>
</dbReference>
<name>A0A7Y9Z7R3_9MICO</name>
<keyword evidence="2" id="KW-1133">Transmembrane helix</keyword>
<keyword evidence="2" id="KW-0472">Membrane</keyword>
<dbReference type="GO" id="GO:0016780">
    <property type="term" value="F:phosphotransferase activity, for other substituted phosphate groups"/>
    <property type="evidence" value="ECO:0007669"/>
    <property type="project" value="TreeGrafter"/>
</dbReference>
<dbReference type="EMBL" id="JACBZO010000001">
    <property type="protein sequence ID" value="NYI40392.1"/>
    <property type="molecule type" value="Genomic_DNA"/>
</dbReference>
<keyword evidence="2" id="KW-0812">Transmembrane</keyword>
<proteinExistence type="inferred from homology"/>
<dbReference type="PANTHER" id="PTHR30576">
    <property type="entry name" value="COLANIC BIOSYNTHESIS UDP-GLUCOSE LIPID CARRIER TRANSFERASE"/>
    <property type="match status" value="1"/>
</dbReference>
<dbReference type="PANTHER" id="PTHR30576:SF10">
    <property type="entry name" value="SLL5057 PROTEIN"/>
    <property type="match status" value="1"/>
</dbReference>
<accession>A0A7Y9Z7R3</accession>
<evidence type="ECO:0000313" key="4">
    <source>
        <dbReference type="EMBL" id="NYI40392.1"/>
    </source>
</evidence>
<sequence length="151" mass="16828">MFAGARYGVKSALDRAIAVALLIVMGVPMLLTAVHFKMRDDPRVTGVGRFLRRFSLEELPQLLNVVRGDMSLVGPRPPLPAEVKQWDAHVSRRQLVKPGLTGLWQVSGRSDLSWEESVRLDLYYAEKWSLTGDLAILLRTVVTVLKPSGAY</sequence>